<reference evidence="2 3" key="1">
    <citation type="submission" date="2019-04" db="EMBL/GenBank/DDBJ databases">
        <title>Friends and foes A comparative genomics study of 23 Aspergillus species from section Flavi.</title>
        <authorList>
            <consortium name="DOE Joint Genome Institute"/>
            <person name="Kjaerbolling I."/>
            <person name="Vesth T."/>
            <person name="Frisvad J.C."/>
            <person name="Nybo J.L."/>
            <person name="Theobald S."/>
            <person name="Kildgaard S."/>
            <person name="Isbrandt T."/>
            <person name="Kuo A."/>
            <person name="Sato A."/>
            <person name="Lyhne E.K."/>
            <person name="Kogle M.E."/>
            <person name="Wiebenga A."/>
            <person name="Kun R.S."/>
            <person name="Lubbers R.J."/>
            <person name="Makela M.R."/>
            <person name="Barry K."/>
            <person name="Chovatia M."/>
            <person name="Clum A."/>
            <person name="Daum C."/>
            <person name="Haridas S."/>
            <person name="He G."/>
            <person name="LaButti K."/>
            <person name="Lipzen A."/>
            <person name="Mondo S."/>
            <person name="Riley R."/>
            <person name="Salamov A."/>
            <person name="Simmons B.A."/>
            <person name="Magnuson J.K."/>
            <person name="Henrissat B."/>
            <person name="Mortensen U.H."/>
            <person name="Larsen T.O."/>
            <person name="Devries R.P."/>
            <person name="Grigoriev I.V."/>
            <person name="Machida M."/>
            <person name="Baker S.E."/>
            <person name="Andersen M.R."/>
        </authorList>
    </citation>
    <scope>NUCLEOTIDE SEQUENCE [LARGE SCALE GENOMIC DNA]</scope>
    <source>
        <strain evidence="2 3">CBS 117625</strain>
    </source>
</reference>
<feature type="compositionally biased region" description="Polar residues" evidence="1">
    <location>
        <begin position="25"/>
        <end position="49"/>
    </location>
</feature>
<evidence type="ECO:0000313" key="3">
    <source>
        <dbReference type="Proteomes" id="UP000325672"/>
    </source>
</evidence>
<dbReference type="EMBL" id="ML743564">
    <property type="protein sequence ID" value="KAE8139741.1"/>
    <property type="molecule type" value="Genomic_DNA"/>
</dbReference>
<accession>A0A5N6T0R4</accession>
<keyword evidence="3" id="KW-1185">Reference proteome</keyword>
<gene>
    <name evidence="2" type="ORF">BDV38DRAFT_280657</name>
</gene>
<sequence length="106" mass="12033">MAPRPKELYPPRDASDREIDERSFGTHNPVTVPEGQSTGTPSTKTSFTRPSLAEIEELTRSEDPVDRELGEILQVYQMQLMLLDVQYKRYKLMLEQGQISSESSSS</sequence>
<feature type="compositionally biased region" description="Basic and acidic residues" evidence="1">
    <location>
        <begin position="1"/>
        <end position="24"/>
    </location>
</feature>
<dbReference type="GeneID" id="43643573"/>
<dbReference type="Proteomes" id="UP000325672">
    <property type="component" value="Unassembled WGS sequence"/>
</dbReference>
<organism evidence="2 3">
    <name type="scientific">Aspergillus pseudotamarii</name>
    <dbReference type="NCBI Taxonomy" id="132259"/>
    <lineage>
        <taxon>Eukaryota</taxon>
        <taxon>Fungi</taxon>
        <taxon>Dikarya</taxon>
        <taxon>Ascomycota</taxon>
        <taxon>Pezizomycotina</taxon>
        <taxon>Eurotiomycetes</taxon>
        <taxon>Eurotiomycetidae</taxon>
        <taxon>Eurotiales</taxon>
        <taxon>Aspergillaceae</taxon>
        <taxon>Aspergillus</taxon>
        <taxon>Aspergillus subgen. Circumdati</taxon>
    </lineage>
</organism>
<protein>
    <submittedName>
        <fullName evidence="2">Uncharacterized protein</fullName>
    </submittedName>
</protein>
<feature type="region of interest" description="Disordered" evidence="1">
    <location>
        <begin position="1"/>
        <end position="50"/>
    </location>
</feature>
<proteinExistence type="predicted"/>
<dbReference type="OrthoDB" id="4503012at2759"/>
<evidence type="ECO:0000256" key="1">
    <source>
        <dbReference type="SAM" id="MobiDB-lite"/>
    </source>
</evidence>
<name>A0A5N6T0R4_ASPPS</name>
<evidence type="ECO:0000313" key="2">
    <source>
        <dbReference type="EMBL" id="KAE8139741.1"/>
    </source>
</evidence>
<dbReference type="RefSeq" id="XP_031915804.1">
    <property type="nucleotide sequence ID" value="XM_032059363.1"/>
</dbReference>
<dbReference type="AlphaFoldDB" id="A0A5N6T0R4"/>